<feature type="domain" description="Chitin-binding type-2" evidence="20">
    <location>
        <begin position="268"/>
        <end position="324"/>
    </location>
</feature>
<reference evidence="21" key="1">
    <citation type="submission" date="2020-05" db="UniProtKB">
        <authorList>
            <consortium name="EnsemblMetazoa"/>
        </authorList>
    </citation>
    <scope>IDENTIFICATION</scope>
    <source>
        <strain evidence="21">Aabys</strain>
    </source>
</reference>
<evidence type="ECO:0000313" key="23">
    <source>
        <dbReference type="RefSeq" id="XP_005178871.1"/>
    </source>
</evidence>
<keyword evidence="7" id="KW-0353">Hemolymph clotting</keyword>
<feature type="domain" description="Chitin-binding type-2" evidence="20">
    <location>
        <begin position="765"/>
        <end position="821"/>
    </location>
</feature>
<dbReference type="EnsemblMetazoa" id="MDOA011112-RB">
    <property type="protein sequence ID" value="MDOA011112-PB"/>
    <property type="gene ID" value="MDOA011112"/>
</dbReference>
<feature type="region of interest" description="Disordered" evidence="16">
    <location>
        <begin position="1116"/>
        <end position="1139"/>
    </location>
</feature>
<feature type="disulfide bond" evidence="14">
    <location>
        <begin position="1846"/>
        <end position="1856"/>
    </location>
</feature>
<feature type="disulfide bond" evidence="13">
    <location>
        <begin position="1752"/>
        <end position="1767"/>
    </location>
</feature>
<evidence type="ECO:0000256" key="15">
    <source>
        <dbReference type="RuleBase" id="RU363034"/>
    </source>
</evidence>
<dbReference type="PANTHER" id="PTHR23301:SF0">
    <property type="entry name" value="CHITIN-BINDING TYPE-2 DOMAIN-CONTAINING PROTEIN-RELATED"/>
    <property type="match status" value="1"/>
</dbReference>
<feature type="region of interest" description="Disordered" evidence="16">
    <location>
        <begin position="66"/>
        <end position="159"/>
    </location>
</feature>
<dbReference type="SUPFAM" id="SSF57424">
    <property type="entry name" value="LDL receptor-like module"/>
    <property type="match status" value="2"/>
</dbReference>
<dbReference type="GO" id="GO:0004252">
    <property type="term" value="F:serine-type endopeptidase activity"/>
    <property type="evidence" value="ECO:0007669"/>
    <property type="project" value="InterPro"/>
</dbReference>
<feature type="region of interest" description="Disordered" evidence="16">
    <location>
        <begin position="1435"/>
        <end position="1474"/>
    </location>
</feature>
<feature type="disulfide bond" evidence="13">
    <location>
        <begin position="1740"/>
        <end position="1758"/>
    </location>
</feature>
<dbReference type="InterPro" id="IPR023415">
    <property type="entry name" value="LDLR_class-A_CS"/>
</dbReference>
<evidence type="ECO:0000259" key="20">
    <source>
        <dbReference type="PROSITE" id="PS50940"/>
    </source>
</evidence>
<evidence type="ECO:0000256" key="6">
    <source>
        <dbReference type="ARBA" id="ARBA00022801"/>
    </source>
</evidence>
<evidence type="ECO:0000256" key="9">
    <source>
        <dbReference type="ARBA" id="ARBA00023157"/>
    </source>
</evidence>
<dbReference type="PRINTS" id="PR00258">
    <property type="entry name" value="SPERACTRCPTR"/>
</dbReference>
<dbReference type="Pfam" id="PF00530">
    <property type="entry name" value="SRCR"/>
    <property type="match status" value="2"/>
</dbReference>
<dbReference type="Proteomes" id="UP001652621">
    <property type="component" value="Unplaced"/>
</dbReference>
<dbReference type="SMART" id="SM00202">
    <property type="entry name" value="SR"/>
    <property type="match status" value="2"/>
</dbReference>
<dbReference type="GO" id="GO:0005576">
    <property type="term" value="C:extracellular region"/>
    <property type="evidence" value="ECO:0007669"/>
    <property type="project" value="InterPro"/>
</dbReference>
<feature type="compositionally biased region" description="Basic residues" evidence="16">
    <location>
        <begin position="1686"/>
        <end position="1703"/>
    </location>
</feature>
<organism evidence="21">
    <name type="scientific">Musca domestica</name>
    <name type="common">House fly</name>
    <dbReference type="NCBI Taxonomy" id="7370"/>
    <lineage>
        <taxon>Eukaryota</taxon>
        <taxon>Metazoa</taxon>
        <taxon>Ecdysozoa</taxon>
        <taxon>Arthropoda</taxon>
        <taxon>Hexapoda</taxon>
        <taxon>Insecta</taxon>
        <taxon>Pterygota</taxon>
        <taxon>Neoptera</taxon>
        <taxon>Endopterygota</taxon>
        <taxon>Diptera</taxon>
        <taxon>Brachycera</taxon>
        <taxon>Muscomorpha</taxon>
        <taxon>Muscoidea</taxon>
        <taxon>Muscidae</taxon>
        <taxon>Musca</taxon>
    </lineage>
</organism>
<dbReference type="InterPro" id="IPR051940">
    <property type="entry name" value="Chitin_bind-dev_reg"/>
</dbReference>
<keyword evidence="22" id="KW-1185">Reference proteome</keyword>
<proteinExistence type="predicted"/>
<feature type="compositionally biased region" description="Low complexity" evidence="16">
    <location>
        <begin position="1126"/>
        <end position="1139"/>
    </location>
</feature>
<evidence type="ECO:0000259" key="19">
    <source>
        <dbReference type="PROSITE" id="PS50287"/>
    </source>
</evidence>
<evidence type="ECO:0000256" key="2">
    <source>
        <dbReference type="ARBA" id="ARBA00022669"/>
    </source>
</evidence>
<evidence type="ECO:0000256" key="8">
    <source>
        <dbReference type="ARBA" id="ARBA00022825"/>
    </source>
</evidence>
<feature type="compositionally biased region" description="Low complexity" evidence="16">
    <location>
        <begin position="94"/>
        <end position="117"/>
    </location>
</feature>
<dbReference type="GO" id="GO:0008061">
    <property type="term" value="F:chitin binding"/>
    <property type="evidence" value="ECO:0007669"/>
    <property type="project" value="UniProtKB-KW"/>
</dbReference>
<dbReference type="PROSITE" id="PS00420">
    <property type="entry name" value="SRCR_1"/>
    <property type="match status" value="2"/>
</dbReference>
<evidence type="ECO:0000256" key="11">
    <source>
        <dbReference type="ARBA" id="ARBA00052079"/>
    </source>
</evidence>
<feature type="signal peptide" evidence="17">
    <location>
        <begin position="1"/>
        <end position="30"/>
    </location>
</feature>
<evidence type="ECO:0000256" key="3">
    <source>
        <dbReference type="ARBA" id="ARBA00022670"/>
    </source>
</evidence>
<feature type="region of interest" description="Disordered" evidence="16">
    <location>
        <begin position="1336"/>
        <end position="1361"/>
    </location>
</feature>
<sequence length="2345" mass="259520">MWNINSKKMKWHFVNLVLWANLLLIGGVKATYTSGVKTSVYTSDPQITTQTYTTRHQSHQYVPITGEYHYGHNPNNLGNNGNDNDYQMTITHQSRGSSPQWTSSSSSSSMHGSIDNSYQQPQQHESSYRYHHQQQRQPQPQPQPIYERHPTGHATQQTSGRIQQIENDITDYYTGCPSGHTGQLPYAYDCRRFLNCWKGRGHIQSCSVGTVFNPETLECDRPDKVKCAAGLVGSHVAGKTTQGHLTQTATTSTNRAGRYIDDTTESVDMLCPSGSQGLEPHPADCTKFINCANGNVHVQQCGPGTAFSIPMKVCDFKEKVDCSGRSEATAEVHVHSTQGAKADRSQVKCPSGASGLYPHPYDCTKFLQCSNGITYIQDCGPGTGFDSNLKVCDYKEKIHCVAGSSWGTSSHSFNSYGEHGATEFEAVNENVQCPPGASGLHPHPQDCEKFLQCSNGQTFIQNCGPGTGFDSLRLVCDYKEKVQCGSGSVWAITTDVTTVQHGHTQHTTPPNSGGGPNDLPHTSDILCLNGITGLFPYPFDYTKFINCKNGNTAIQNCVQGTAFSISKGYCESLEQIQKIDHVLYIVSEVSYEYAQTLITCPPGTEGIHLYPFNAEKYIKCVHSQMEVIGCNPSQVFSTTRRMCLPRNQVLKTERVRLLSELQKTNNYRNIEEHFDVHTMIYCPMGLSGAYPHPFDSSKYITCSGGRMISESCASGKAFSLSRKHCEMKEDLEARDRVPPIETSYGQEWHISDMETTYGSIDGLTYLMCPPGLSGYFLHPFDCTKYIECSNGATNIDGCANGAVFSISRKQCILRDRVEAYDRVEYLTTTKHEFSNEHVLQADRDLGISCGPGTFGIYPHPQDGHKFMRCANGRIAVENCPPGQVFSIERSSCYNENDVSQYDRSSYVHGQTQGQGHYNRGGARGTTATTTTTTTSTTNNNNHNTLPYYTPSNAEVNCPSPNSNGRYPHPYDCTKFVMCSNGVAHIQSCGPGTAWNKAMEVCDYMDKVECSQSQATTSTTATTSTNPVKQHQPEIQCPPGAEGLFMHPYDWHKYLSCTNGYTHIMDCSPGTVFSVTRKVCDLERNVANTDRCNNGVYSTNYDYSYTQGYNNPGTQSYGSGSNNQWSHTTVTQHQPPTHTYTQQTHTTTQQAGGDRWTNMNIPRPQGSSSSSYDQHSTGWQAVPAGRPVTTNVWSGTAINVDRQEPTHTVIYEEGSLQPDRNYNQHTYTKTPLAPLPASGSTTSTVVYAQPIGSQEASEEVFGNGQPHAQFPIVQNTHHPHPLTPNLNRENFTRTIHFVTPGNSWTPIVSNAYPQVPIVTHLMPPLEVAAQPVDQLMPPFRKEPQSHSRYPLPANKSPTQPSIPLSPGVNVPITHLMPPNYSPPDEGQRPLTDTDRVITTINIDNYTGQVWPGYDSSQLEPLPSGSRKVVTVHETNLYGGLQPPNFNPPQSSTPRTPAPNSDPKPQIPSPTKSTTPIPLIQGYPKLFNATIQTFPHQPHYSPPYAEVAHSHNATWTTGRKVPQQSAIKPTNRLEVSKKLNSEHDEEFSDLKPEQLPLKEALQLMLKPYLVDEKLAAKAESHIMNLVAPIDRHPEETTTIPTSSTHNPLHALSVSSSTPSSPLTTTPQDDVELILAGEQHSLVTTTSVQPGAHKSGTVYDFQHTTVESQHSIHFPHDHDQSATTTTTNWHKHHQHTPSSSKHHHQHSRDFHEKHPNLPNPFDAPLESSGIDVRINDNSCPFSCGNGKCVAQHEVCNGVNNCGNRKDEEQCDHLGYEVRLTGGESSNKGRVEVKILGKWGYVCDDKFGLKDADVVCRELGFKMGAMEVRGSSYYPPADTNAVFNMDEVECKGNETSLRECDFKGWGVNNCGPDEVVGVVCKVQQLKCPDNYWLCTKSEECIPTAFLCDVTPDCSDGSDESPQICNAPIEYRLEGGRSKNEGRLEIFYRGEWGTVCDDDFSQKEAQVVCNSLGYYDKAQVAKNIYGPGSGPIWLDQVSCLGNETTLDKCNHWTWGENNCQHTEDVGIKCTAGPKPTILRPVVTTTPATRISNKDSEYELSELDDLGKYQGLWQRSSKAVHQPKQCGHFKKNLVDEYAHPEERVINGSIAKRGRHPWQATIRTRGRGGISSHWCGAVIISKKLILTAAHCLAGYPKGSYFVRVGDHYANIAEASEVDSNIENWYIHERFREEKHMNNDIALILLKNSLRFNDYVQPICLPEKGSQLQANRMCTISGWGSIKSGTSTPSNILRAAEVPILAEDVCHRKNVYGNAMSEGMFCAGYLDENVDACDGDSGGPLVCSDEGGETLYGIISWGQHCGYANHPGVYVRVEKYIDWIYEKINLMLQQGKL</sequence>
<feature type="disulfide bond" evidence="14">
    <location>
        <begin position="1994"/>
        <end position="2004"/>
    </location>
</feature>
<keyword evidence="2" id="KW-0147">Chitin-binding</keyword>
<evidence type="ECO:0000256" key="7">
    <source>
        <dbReference type="ARBA" id="ARBA00022820"/>
    </source>
</evidence>
<accession>A0A1I8N3D4</accession>
<evidence type="ECO:0000256" key="16">
    <source>
        <dbReference type="SAM" id="MobiDB-lite"/>
    </source>
</evidence>
<evidence type="ECO:0000256" key="14">
    <source>
        <dbReference type="PROSITE-ProRule" id="PRU00196"/>
    </source>
</evidence>
<dbReference type="InterPro" id="IPR018114">
    <property type="entry name" value="TRYPSIN_HIS"/>
</dbReference>
<evidence type="ECO:0000256" key="17">
    <source>
        <dbReference type="SAM" id="SignalP"/>
    </source>
</evidence>
<dbReference type="InterPro" id="IPR001254">
    <property type="entry name" value="Trypsin_dom"/>
</dbReference>
<keyword evidence="3 15" id="KW-0645">Protease</keyword>
<gene>
    <name evidence="21" type="primary">101896627</name>
    <name evidence="23" type="synonym">LOC101896627</name>
</gene>
<feature type="domain" description="Chitin-binding type-2" evidence="20">
    <location>
        <begin position="173"/>
        <end position="229"/>
    </location>
</feature>
<dbReference type="PROSITE" id="PS50068">
    <property type="entry name" value="LDLRA_2"/>
    <property type="match status" value="2"/>
</dbReference>
<feature type="region of interest" description="Disordered" evidence="16">
    <location>
        <begin position="1592"/>
        <end position="1624"/>
    </location>
</feature>
<evidence type="ECO:0000259" key="18">
    <source>
        <dbReference type="PROSITE" id="PS50240"/>
    </source>
</evidence>
<feature type="region of interest" description="Disordered" evidence="16">
    <location>
        <begin position="908"/>
        <end position="945"/>
    </location>
</feature>
<keyword evidence="8 15" id="KW-0720">Serine protease</keyword>
<feature type="compositionally biased region" description="Low complexity" evidence="16">
    <location>
        <begin position="1594"/>
        <end position="1624"/>
    </location>
</feature>
<dbReference type="Gene3D" id="2.40.10.10">
    <property type="entry name" value="Trypsin-like serine proteases"/>
    <property type="match status" value="1"/>
</dbReference>
<dbReference type="PANTHER" id="PTHR23301">
    <property type="entry name" value="CHITIN BINDING PERITROPHIN-A"/>
    <property type="match status" value="1"/>
</dbReference>
<comment type="catalytic activity">
    <reaction evidence="11">
        <text>Selective cleavage of 103-Arg-|-Ser-104 and 124-Ile-|-Ile-125 bonds in Limulus clotting factor B to form activated factor B. Cleavage of -Pro-Arg-|-Xaa- bonds in synthetic substrates.</text>
        <dbReference type="EC" id="3.4.21.84"/>
    </reaction>
</comment>
<dbReference type="CDD" id="cd00112">
    <property type="entry name" value="LDLa"/>
    <property type="match status" value="2"/>
</dbReference>
<dbReference type="InterPro" id="IPR001190">
    <property type="entry name" value="SRCR"/>
</dbReference>
<dbReference type="EC" id="3.4.21.84" evidence="12"/>
<dbReference type="InterPro" id="IPR033116">
    <property type="entry name" value="TRYPSIN_SER"/>
</dbReference>
<dbReference type="GO" id="GO:0042381">
    <property type="term" value="P:hemolymph coagulation"/>
    <property type="evidence" value="ECO:0007669"/>
    <property type="project" value="UniProtKB-KW"/>
</dbReference>
<keyword evidence="9 14" id="KW-1015">Disulfide bond</keyword>
<dbReference type="Pfam" id="PF00057">
    <property type="entry name" value="Ldl_recept_a"/>
    <property type="match status" value="1"/>
</dbReference>
<keyword evidence="6 15" id="KW-0378">Hydrolase</keyword>
<keyword evidence="4 17" id="KW-0732">Signal</keyword>
<dbReference type="GeneID" id="101896627"/>
<protein>
    <recommendedName>
        <fullName evidence="12">limulus clotting factor C</fullName>
        <ecNumber evidence="12">3.4.21.84</ecNumber>
    </recommendedName>
</protein>
<evidence type="ECO:0000313" key="22">
    <source>
        <dbReference type="Proteomes" id="UP001652621"/>
    </source>
</evidence>
<dbReference type="Pfam" id="PF00089">
    <property type="entry name" value="Trypsin"/>
    <property type="match status" value="1"/>
</dbReference>
<feature type="domain" description="SRCR" evidence="19">
    <location>
        <begin position="1926"/>
        <end position="2025"/>
    </location>
</feature>
<evidence type="ECO:0000256" key="10">
    <source>
        <dbReference type="ARBA" id="ARBA00023180"/>
    </source>
</evidence>
<dbReference type="FunFam" id="3.10.250.10:FF:000026">
    <property type="entry name" value="Tequila, isoform D"/>
    <property type="match status" value="2"/>
</dbReference>
<dbReference type="KEGG" id="mde:101896627"/>
<reference evidence="23" key="2">
    <citation type="submission" date="2025-04" db="UniProtKB">
        <authorList>
            <consortium name="RefSeq"/>
        </authorList>
    </citation>
    <scope>IDENTIFICATION</scope>
    <source>
        <strain evidence="23">Aabys</strain>
    </source>
</reference>
<feature type="chain" id="PRO_5044561182" description="limulus clotting factor C" evidence="17">
    <location>
        <begin position="31"/>
        <end position="2345"/>
    </location>
</feature>
<feature type="domain" description="Chitin-binding type-2" evidence="20">
    <location>
        <begin position="1033"/>
        <end position="1093"/>
    </location>
</feature>
<keyword evidence="5" id="KW-0677">Repeat</keyword>
<feature type="compositionally biased region" description="Low complexity" evidence="16">
    <location>
        <begin position="925"/>
        <end position="944"/>
    </location>
</feature>
<dbReference type="InterPro" id="IPR001314">
    <property type="entry name" value="Peptidase_S1A"/>
</dbReference>
<dbReference type="SUPFAM" id="SSF57625">
    <property type="entry name" value="Invertebrate chitin-binding proteins"/>
    <property type="match status" value="11"/>
</dbReference>
<evidence type="ECO:0000256" key="1">
    <source>
        <dbReference type="ARBA" id="ARBA00022659"/>
    </source>
</evidence>
<feature type="region of interest" description="Disordered" evidence="16">
    <location>
        <begin position="1163"/>
        <end position="1182"/>
    </location>
</feature>
<name>A0A1I8N3D4_MUSDO</name>
<feature type="compositionally biased region" description="Low complexity" evidence="16">
    <location>
        <begin position="71"/>
        <end position="86"/>
    </location>
</feature>
<dbReference type="Gene3D" id="2.170.140.10">
    <property type="entry name" value="Chitin binding domain"/>
    <property type="match status" value="10"/>
</dbReference>
<dbReference type="SMART" id="SM00494">
    <property type="entry name" value="ChtBD2"/>
    <property type="match status" value="11"/>
</dbReference>
<dbReference type="Pfam" id="PF01607">
    <property type="entry name" value="CBM_14"/>
    <property type="match status" value="9"/>
</dbReference>
<dbReference type="InterPro" id="IPR043504">
    <property type="entry name" value="Peptidase_S1_PA_chymotrypsin"/>
</dbReference>
<evidence type="ECO:0000256" key="12">
    <source>
        <dbReference type="ARBA" id="ARBA00066707"/>
    </source>
</evidence>
<feature type="region of interest" description="Disordered" evidence="16">
    <location>
        <begin position="1672"/>
        <end position="1726"/>
    </location>
</feature>
<feature type="domain" description="Chitin-binding type-2" evidence="20">
    <location>
        <begin position="846"/>
        <end position="902"/>
    </location>
</feature>
<dbReference type="SMART" id="SM00020">
    <property type="entry name" value="Tryp_SPc"/>
    <property type="match status" value="1"/>
</dbReference>
<dbReference type="FunFam" id="2.170.140.10:FF:000003">
    <property type="entry name" value="Tequila, isoform D"/>
    <property type="match status" value="2"/>
</dbReference>
<dbReference type="InterPro" id="IPR002172">
    <property type="entry name" value="LDrepeatLR_classA_rpt"/>
</dbReference>
<feature type="domain" description="Chitin-binding type-2" evidence="20">
    <location>
        <begin position="954"/>
        <end position="1011"/>
    </location>
</feature>
<dbReference type="CDD" id="cd00190">
    <property type="entry name" value="Tryp_SPc"/>
    <property type="match status" value="1"/>
</dbReference>
<dbReference type="eggNOG" id="KOG3627">
    <property type="taxonomic scope" value="Eukaryota"/>
</dbReference>
<keyword evidence="1" id="KW-0768">Sushi</keyword>
<dbReference type="PROSITE" id="PS01209">
    <property type="entry name" value="LDLRA_1"/>
    <property type="match status" value="2"/>
</dbReference>
<dbReference type="InterPro" id="IPR009003">
    <property type="entry name" value="Peptidase_S1_PA"/>
</dbReference>
<dbReference type="Gene3D" id="4.10.400.10">
    <property type="entry name" value="Low-density Lipoprotein Receptor"/>
    <property type="match status" value="2"/>
</dbReference>
<feature type="domain" description="SRCR" evidence="19">
    <location>
        <begin position="1774"/>
        <end position="1877"/>
    </location>
</feature>
<dbReference type="PROSITE" id="PS50240">
    <property type="entry name" value="TRYPSIN_DOM"/>
    <property type="match status" value="1"/>
</dbReference>
<dbReference type="GO" id="GO:0006508">
    <property type="term" value="P:proteolysis"/>
    <property type="evidence" value="ECO:0007669"/>
    <property type="project" value="UniProtKB-KW"/>
</dbReference>
<dbReference type="SUPFAM" id="SSF50494">
    <property type="entry name" value="Trypsin-like serine proteases"/>
    <property type="match status" value="1"/>
</dbReference>
<feature type="compositionally biased region" description="Polar residues" evidence="16">
    <location>
        <begin position="1116"/>
        <end position="1125"/>
    </location>
</feature>
<feature type="domain" description="Chitin-binding type-2" evidence="20">
    <location>
        <begin position="430"/>
        <end position="486"/>
    </location>
</feature>
<evidence type="ECO:0000256" key="5">
    <source>
        <dbReference type="ARBA" id="ARBA00022737"/>
    </source>
</evidence>
<dbReference type="FunFam" id="2.40.10.10:FF:000120">
    <property type="entry name" value="Putative serine protease"/>
    <property type="match status" value="1"/>
</dbReference>
<dbReference type="SMART" id="SM00192">
    <property type="entry name" value="LDLa"/>
    <property type="match status" value="2"/>
</dbReference>
<dbReference type="InterPro" id="IPR036772">
    <property type="entry name" value="SRCR-like_dom_sf"/>
</dbReference>
<evidence type="ECO:0000256" key="13">
    <source>
        <dbReference type="PROSITE-ProRule" id="PRU00124"/>
    </source>
</evidence>
<dbReference type="PROSITE" id="PS00134">
    <property type="entry name" value="TRYPSIN_HIS"/>
    <property type="match status" value="1"/>
</dbReference>
<dbReference type="VEuPathDB" id="VectorBase:MDOMA2_017556"/>
<dbReference type="PROSITE" id="PS00135">
    <property type="entry name" value="TRYPSIN_SER"/>
    <property type="match status" value="1"/>
</dbReference>
<dbReference type="PROSITE" id="PS50287">
    <property type="entry name" value="SRCR_2"/>
    <property type="match status" value="2"/>
</dbReference>
<dbReference type="VEuPathDB" id="VectorBase:MDOA011112"/>
<dbReference type="PRINTS" id="PR00722">
    <property type="entry name" value="CHYMOTRYPSIN"/>
</dbReference>
<feature type="domain" description="Chitin-binding type-2" evidence="20">
    <location>
        <begin position="524"/>
        <end position="570"/>
    </location>
</feature>
<comment type="caution">
    <text evidence="14">Lacks conserved residue(s) required for the propagation of feature annotation.</text>
</comment>
<dbReference type="InterPro" id="IPR036055">
    <property type="entry name" value="LDL_receptor-like_sf"/>
</dbReference>
<dbReference type="GO" id="GO:0016020">
    <property type="term" value="C:membrane"/>
    <property type="evidence" value="ECO:0007669"/>
    <property type="project" value="InterPro"/>
</dbReference>
<feature type="domain" description="Chitin-binding type-2" evidence="20">
    <location>
        <begin position="679"/>
        <end position="735"/>
    </location>
</feature>
<dbReference type="PROSITE" id="PS50940">
    <property type="entry name" value="CHIT_BIND_II"/>
    <property type="match status" value="10"/>
</dbReference>
<dbReference type="OrthoDB" id="6020543at2759"/>
<dbReference type="SUPFAM" id="SSF56487">
    <property type="entry name" value="SRCR-like"/>
    <property type="match status" value="2"/>
</dbReference>
<keyword evidence="10" id="KW-0325">Glycoprotein</keyword>
<evidence type="ECO:0000256" key="4">
    <source>
        <dbReference type="ARBA" id="ARBA00022729"/>
    </source>
</evidence>
<dbReference type="RefSeq" id="XP_005178871.1">
    <property type="nucleotide sequence ID" value="XM_005178814.3"/>
</dbReference>
<dbReference type="InterPro" id="IPR036508">
    <property type="entry name" value="Chitin-bd_dom_sf"/>
</dbReference>
<feature type="domain" description="Chitin-binding type-2" evidence="20">
    <location>
        <begin position="346"/>
        <end position="402"/>
    </location>
</feature>
<feature type="compositionally biased region" description="Pro residues" evidence="16">
    <location>
        <begin position="1454"/>
        <end position="1466"/>
    </location>
</feature>
<feature type="domain" description="Peptidase S1" evidence="18">
    <location>
        <begin position="2098"/>
        <end position="2337"/>
    </location>
</feature>
<evidence type="ECO:0000313" key="21">
    <source>
        <dbReference type="EnsemblMetazoa" id="MDOA011112-PB"/>
    </source>
</evidence>
<dbReference type="Gene3D" id="3.10.250.10">
    <property type="entry name" value="SRCR-like domain"/>
    <property type="match status" value="2"/>
</dbReference>
<dbReference type="InterPro" id="IPR002557">
    <property type="entry name" value="Chitin-bd_dom"/>
</dbReference>